<evidence type="ECO:0000313" key="9">
    <source>
        <dbReference type="Proteomes" id="UP000198949"/>
    </source>
</evidence>
<dbReference type="HAMAP" id="MF_01341">
    <property type="entry name" value="Ribosomal_uL15"/>
    <property type="match status" value="1"/>
</dbReference>
<keyword evidence="4" id="KW-0699">rRNA-binding</keyword>
<keyword evidence="2 4" id="KW-0689">Ribosomal protein</keyword>
<dbReference type="PANTHER" id="PTHR12934">
    <property type="entry name" value="50S RIBOSOMAL PROTEIN L15"/>
    <property type="match status" value="1"/>
</dbReference>
<comment type="function">
    <text evidence="4">Binds to the 23S rRNA.</text>
</comment>
<evidence type="ECO:0000256" key="4">
    <source>
        <dbReference type="HAMAP-Rule" id="MF_01341"/>
    </source>
</evidence>
<dbReference type="GO" id="GO:0019843">
    <property type="term" value="F:rRNA binding"/>
    <property type="evidence" value="ECO:0007669"/>
    <property type="project" value="UniProtKB-UniRule"/>
</dbReference>
<evidence type="ECO:0000313" key="8">
    <source>
        <dbReference type="EMBL" id="SDE45529.1"/>
    </source>
</evidence>
<dbReference type="GO" id="GO:0003735">
    <property type="term" value="F:structural constituent of ribosome"/>
    <property type="evidence" value="ECO:0007669"/>
    <property type="project" value="InterPro"/>
</dbReference>
<dbReference type="PROSITE" id="PS00475">
    <property type="entry name" value="RIBOSOMAL_L15"/>
    <property type="match status" value="1"/>
</dbReference>
<dbReference type="Gene3D" id="3.100.10.10">
    <property type="match status" value="1"/>
</dbReference>
<accession>A0A1G7D1X8</accession>
<keyword evidence="4" id="KW-0694">RNA-binding</keyword>
<dbReference type="Proteomes" id="UP000198949">
    <property type="component" value="Unassembled WGS sequence"/>
</dbReference>
<evidence type="ECO:0000259" key="7">
    <source>
        <dbReference type="Pfam" id="PF00828"/>
    </source>
</evidence>
<dbReference type="GO" id="GO:0006412">
    <property type="term" value="P:translation"/>
    <property type="evidence" value="ECO:0007669"/>
    <property type="project" value="UniProtKB-UniRule"/>
</dbReference>
<feature type="region of interest" description="Disordered" evidence="6">
    <location>
        <begin position="1"/>
        <end position="48"/>
    </location>
</feature>
<dbReference type="EMBL" id="FNAD01000022">
    <property type="protein sequence ID" value="SDE45529.1"/>
    <property type="molecule type" value="Genomic_DNA"/>
</dbReference>
<dbReference type="InterPro" id="IPR021131">
    <property type="entry name" value="Ribosomal_uL15/eL18"/>
</dbReference>
<dbReference type="InterPro" id="IPR001196">
    <property type="entry name" value="Ribosomal_uL15_CS"/>
</dbReference>
<dbReference type="RefSeq" id="WP_091040353.1">
    <property type="nucleotide sequence ID" value="NZ_FNAD01000022.1"/>
</dbReference>
<gene>
    <name evidence="4" type="primary">rplO</name>
    <name evidence="8" type="ORF">SAMN05216270_12268</name>
</gene>
<keyword evidence="3 4" id="KW-0687">Ribonucleoprotein</keyword>
<feature type="domain" description="Large ribosomal subunit protein uL15/eL18" evidence="7">
    <location>
        <begin position="76"/>
        <end position="145"/>
    </location>
</feature>
<evidence type="ECO:0000256" key="2">
    <source>
        <dbReference type="ARBA" id="ARBA00022980"/>
    </source>
</evidence>
<dbReference type="InterPro" id="IPR005749">
    <property type="entry name" value="Ribosomal_uL15_bac-type"/>
</dbReference>
<protein>
    <recommendedName>
        <fullName evidence="4">Large ribosomal subunit protein uL15</fullName>
    </recommendedName>
</protein>
<reference evidence="9" key="1">
    <citation type="submission" date="2016-10" db="EMBL/GenBank/DDBJ databases">
        <authorList>
            <person name="Varghese N."/>
            <person name="Submissions S."/>
        </authorList>
    </citation>
    <scope>NUCLEOTIDE SEQUENCE [LARGE SCALE GENOMIC DNA]</scope>
    <source>
        <strain evidence="9">CGMCC 4.3516</strain>
    </source>
</reference>
<dbReference type="STRING" id="58114.SAMN05216270_12268"/>
<dbReference type="NCBIfam" id="TIGR01071">
    <property type="entry name" value="rplO_bact"/>
    <property type="match status" value="1"/>
</dbReference>
<evidence type="ECO:0000256" key="5">
    <source>
        <dbReference type="RuleBase" id="RU003888"/>
    </source>
</evidence>
<evidence type="ECO:0000256" key="1">
    <source>
        <dbReference type="ARBA" id="ARBA00007320"/>
    </source>
</evidence>
<proteinExistence type="inferred from homology"/>
<comment type="subunit">
    <text evidence="4">Part of the 50S ribosomal subunit.</text>
</comment>
<dbReference type="Pfam" id="PF00828">
    <property type="entry name" value="Ribosomal_L27A"/>
    <property type="match status" value="1"/>
</dbReference>
<keyword evidence="9" id="KW-1185">Reference proteome</keyword>
<dbReference type="InterPro" id="IPR030878">
    <property type="entry name" value="Ribosomal_uL15"/>
</dbReference>
<organism evidence="8 9">
    <name type="scientific">Glycomyces harbinensis</name>
    <dbReference type="NCBI Taxonomy" id="58114"/>
    <lineage>
        <taxon>Bacteria</taxon>
        <taxon>Bacillati</taxon>
        <taxon>Actinomycetota</taxon>
        <taxon>Actinomycetes</taxon>
        <taxon>Glycomycetales</taxon>
        <taxon>Glycomycetaceae</taxon>
        <taxon>Glycomyces</taxon>
    </lineage>
</organism>
<comment type="similarity">
    <text evidence="1 4 5">Belongs to the universal ribosomal protein uL15 family.</text>
</comment>
<dbReference type="SUPFAM" id="SSF52080">
    <property type="entry name" value="Ribosomal proteins L15p and L18e"/>
    <property type="match status" value="1"/>
</dbReference>
<dbReference type="PANTHER" id="PTHR12934:SF11">
    <property type="entry name" value="LARGE RIBOSOMAL SUBUNIT PROTEIN UL15M"/>
    <property type="match status" value="1"/>
</dbReference>
<evidence type="ECO:0000256" key="3">
    <source>
        <dbReference type="ARBA" id="ARBA00023274"/>
    </source>
</evidence>
<dbReference type="GO" id="GO:0022625">
    <property type="term" value="C:cytosolic large ribosomal subunit"/>
    <property type="evidence" value="ECO:0007669"/>
    <property type="project" value="TreeGrafter"/>
</dbReference>
<evidence type="ECO:0000256" key="6">
    <source>
        <dbReference type="SAM" id="MobiDB-lite"/>
    </source>
</evidence>
<name>A0A1G7D1X8_9ACTN</name>
<dbReference type="OrthoDB" id="9810293at2"/>
<dbReference type="InterPro" id="IPR036227">
    <property type="entry name" value="Ribosomal_uL15/eL18_sf"/>
</dbReference>
<sequence>MAIRIHDLQPAPGAKKAKTRVGRGEGSKGKTAGRGTKGTKARKTVPAGFEGGQMPLQIRLPKLKGFKPHNKLVYQVVNLDRLVELFPDGGEVGPEQLMAVGVLNKKELIKVLGSGELEGVKLDVKAHAFSSSAFTKITAAGGTAVVVDKKTGEPLDA</sequence>
<dbReference type="AlphaFoldDB" id="A0A1G7D1X8"/>